<organism evidence="2 3">
    <name type="scientific">Candidatus Deianiraea vastatrix</name>
    <dbReference type="NCBI Taxonomy" id="2163644"/>
    <lineage>
        <taxon>Bacteria</taxon>
        <taxon>Pseudomonadati</taxon>
        <taxon>Pseudomonadota</taxon>
        <taxon>Alphaproteobacteria</taxon>
        <taxon>Rickettsiales</taxon>
        <taxon>Candidatus Deianiraeaceae</taxon>
        <taxon>Candidatus Deianiraea</taxon>
    </lineage>
</organism>
<reference evidence="2 3" key="1">
    <citation type="journal article" date="2019" name="ISME J.">
        <title>Deianiraea, an extracellular bacterium associated with the ciliate Paramecium, suggests an alternative scenario for the evolution of Rickettsiales.</title>
        <authorList>
            <person name="Castelli M."/>
            <person name="Sabaneyeva E."/>
            <person name="Lanzoni O."/>
            <person name="Lebedeva N."/>
            <person name="Floriano A.M."/>
            <person name="Gaiarsa S."/>
            <person name="Benken K."/>
            <person name="Modeo L."/>
            <person name="Bandi C."/>
            <person name="Potekhin A."/>
            <person name="Sassera D."/>
            <person name="Petroni G."/>
        </authorList>
    </citation>
    <scope>NUCLEOTIDE SEQUENCE [LARGE SCALE GENOMIC DNA]</scope>
    <source>
        <strain evidence="2">CyL4-1</strain>
    </source>
</reference>
<accession>A0A5B8XCL5</accession>
<name>A0A5B8XCL5_9RICK</name>
<dbReference type="RefSeq" id="WP_146820286.1">
    <property type="nucleotide sequence ID" value="NZ_CP029077.1"/>
</dbReference>
<protein>
    <submittedName>
        <fullName evidence="2">Uncharacterized protein</fullName>
    </submittedName>
</protein>
<feature type="coiled-coil region" evidence="1">
    <location>
        <begin position="28"/>
        <end position="55"/>
    </location>
</feature>
<keyword evidence="1" id="KW-0175">Coiled coil</keyword>
<keyword evidence="3" id="KW-1185">Reference proteome</keyword>
<evidence type="ECO:0000313" key="3">
    <source>
        <dbReference type="Proteomes" id="UP000321934"/>
    </source>
</evidence>
<dbReference type="AlphaFoldDB" id="A0A5B8XCL5"/>
<sequence>MCKLTEYIVSLDRDCISQEKASLASGHIMGLFQLLDKIERRIQNEQETQKQKSNEIFYEESNE</sequence>
<proteinExistence type="predicted"/>
<gene>
    <name evidence="2" type="ORF">Deia_00172</name>
</gene>
<dbReference type="EMBL" id="CP029077">
    <property type="protein sequence ID" value="QED22980.1"/>
    <property type="molecule type" value="Genomic_DNA"/>
</dbReference>
<evidence type="ECO:0000313" key="2">
    <source>
        <dbReference type="EMBL" id="QED22980.1"/>
    </source>
</evidence>
<dbReference type="Proteomes" id="UP000321934">
    <property type="component" value="Chromosome"/>
</dbReference>
<evidence type="ECO:0000256" key="1">
    <source>
        <dbReference type="SAM" id="Coils"/>
    </source>
</evidence>